<keyword evidence="3" id="KW-1185">Reference proteome</keyword>
<sequence length="52" mass="5533">MAPKLFWIWFIPLGGLLIGILIGSLSLIVISGILLFVSAGSMLFPSKSGKKT</sequence>
<organism evidence="2 3">
    <name type="scientific">Guptibacillus hwajinpoensis</name>
    <dbReference type="NCBI Taxonomy" id="208199"/>
    <lineage>
        <taxon>Bacteria</taxon>
        <taxon>Bacillati</taxon>
        <taxon>Bacillota</taxon>
        <taxon>Bacilli</taxon>
        <taxon>Bacillales</taxon>
        <taxon>Guptibacillaceae</taxon>
        <taxon>Guptibacillus</taxon>
    </lineage>
</organism>
<dbReference type="RefSeq" id="WP_161797341.1">
    <property type="nucleotide sequence ID" value="NZ_CP119526.1"/>
</dbReference>
<reference evidence="2" key="1">
    <citation type="submission" date="2023-07" db="EMBL/GenBank/DDBJ databases">
        <title>Genomic Encyclopedia of Type Strains, Phase IV (KMG-IV): sequencing the most valuable type-strain genomes for metagenomic binning, comparative biology and taxonomic classification.</title>
        <authorList>
            <person name="Goeker M."/>
        </authorList>
    </citation>
    <scope>NUCLEOTIDE SEQUENCE [LARGE SCALE GENOMIC DNA]</scope>
    <source>
        <strain evidence="2">JSM 076093</strain>
    </source>
</reference>
<protein>
    <submittedName>
        <fullName evidence="2">Uncharacterized protein</fullName>
    </submittedName>
</protein>
<gene>
    <name evidence="2" type="ORF">QO000_002418</name>
</gene>
<evidence type="ECO:0000313" key="3">
    <source>
        <dbReference type="Proteomes" id="UP001226720"/>
    </source>
</evidence>
<evidence type="ECO:0000313" key="2">
    <source>
        <dbReference type="EMBL" id="MDQ0483436.1"/>
    </source>
</evidence>
<keyword evidence="1" id="KW-0472">Membrane</keyword>
<name>A0ABU0K248_9BACL</name>
<evidence type="ECO:0000256" key="1">
    <source>
        <dbReference type="SAM" id="Phobius"/>
    </source>
</evidence>
<keyword evidence="1" id="KW-0812">Transmembrane</keyword>
<proteinExistence type="predicted"/>
<accession>A0ABU0K248</accession>
<feature type="transmembrane region" description="Helical" evidence="1">
    <location>
        <begin position="6"/>
        <end position="37"/>
    </location>
</feature>
<comment type="caution">
    <text evidence="2">The sequence shown here is derived from an EMBL/GenBank/DDBJ whole genome shotgun (WGS) entry which is preliminary data.</text>
</comment>
<dbReference type="Proteomes" id="UP001226720">
    <property type="component" value="Unassembled WGS sequence"/>
</dbReference>
<dbReference type="EMBL" id="JAUSWM010000004">
    <property type="protein sequence ID" value="MDQ0483436.1"/>
    <property type="molecule type" value="Genomic_DNA"/>
</dbReference>
<keyword evidence="1" id="KW-1133">Transmembrane helix</keyword>
<dbReference type="GeneID" id="301327718"/>